<dbReference type="SUPFAM" id="SSF56112">
    <property type="entry name" value="Protein kinase-like (PK-like)"/>
    <property type="match status" value="1"/>
</dbReference>
<keyword evidence="3" id="KW-1185">Reference proteome</keyword>
<dbReference type="InterPro" id="IPR011009">
    <property type="entry name" value="Kinase-like_dom_sf"/>
</dbReference>
<sequence>MGLCEDLNNTSEVKTYGVIPYMAPEVLRRKPYTQAADIYSFGMIMYFTATGKQPFDNCAHDHYLTLEICNGIRPKINKLEAPKYYINLMRRCWDSNPGNRPSAAEIHVEIKSFYDCYSSYKKGDSNAIEIKKQFKEAEIYRKSHLSSFKRNKQHSGAIYTSRSLDPFTKDLLEYDNSECVSCIITD</sequence>
<reference evidence="2 3" key="2">
    <citation type="journal article" date="2018" name="New Phytol.">
        <title>High intraspecific genome diversity in the model arbuscular mycorrhizal symbiont Rhizophagus irregularis.</title>
        <authorList>
            <person name="Chen E.C.H."/>
            <person name="Morin E."/>
            <person name="Beaudet D."/>
            <person name="Noel J."/>
            <person name="Yildirir G."/>
            <person name="Ndikumana S."/>
            <person name="Charron P."/>
            <person name="St-Onge C."/>
            <person name="Giorgi J."/>
            <person name="Kruger M."/>
            <person name="Marton T."/>
            <person name="Ropars J."/>
            <person name="Grigoriev I.V."/>
            <person name="Hainaut M."/>
            <person name="Henrissat B."/>
            <person name="Roux C."/>
            <person name="Martin F."/>
            <person name="Corradi N."/>
        </authorList>
    </citation>
    <scope>NUCLEOTIDE SEQUENCE [LARGE SCALE GENOMIC DNA]</scope>
    <source>
        <strain evidence="2 3">DAOM 197198</strain>
    </source>
</reference>
<dbReference type="EMBL" id="AUPC02000278">
    <property type="protein sequence ID" value="POG63098.1"/>
    <property type="molecule type" value="Genomic_DNA"/>
</dbReference>
<dbReference type="GO" id="GO:0004674">
    <property type="term" value="F:protein serine/threonine kinase activity"/>
    <property type="evidence" value="ECO:0007669"/>
    <property type="project" value="TreeGrafter"/>
</dbReference>
<accession>A0A2P4PCG8</accession>
<dbReference type="VEuPathDB" id="FungiDB:RhiirFUN_006198"/>
<dbReference type="GO" id="GO:0005524">
    <property type="term" value="F:ATP binding"/>
    <property type="evidence" value="ECO:0007669"/>
    <property type="project" value="InterPro"/>
</dbReference>
<dbReference type="Proteomes" id="UP000018888">
    <property type="component" value="Unassembled WGS sequence"/>
</dbReference>
<feature type="domain" description="Protein kinase" evidence="1">
    <location>
        <begin position="1"/>
        <end position="114"/>
    </location>
</feature>
<dbReference type="PROSITE" id="PS50011">
    <property type="entry name" value="PROTEIN_KINASE_DOM"/>
    <property type="match status" value="1"/>
</dbReference>
<dbReference type="InterPro" id="IPR001245">
    <property type="entry name" value="Ser-Thr/Tyr_kinase_cat_dom"/>
</dbReference>
<protein>
    <submittedName>
        <fullName evidence="2">Kinase-like domain-containing protein</fullName>
    </submittedName>
</protein>
<dbReference type="Gene3D" id="1.10.510.10">
    <property type="entry name" value="Transferase(Phosphotransferase) domain 1"/>
    <property type="match status" value="1"/>
</dbReference>
<name>A0A2P4PCG8_RHIID</name>
<organism evidence="2 3">
    <name type="scientific">Rhizophagus irregularis (strain DAOM 181602 / DAOM 197198 / MUCL 43194)</name>
    <name type="common">Arbuscular mycorrhizal fungus</name>
    <name type="synonym">Glomus intraradices</name>
    <dbReference type="NCBI Taxonomy" id="747089"/>
    <lineage>
        <taxon>Eukaryota</taxon>
        <taxon>Fungi</taxon>
        <taxon>Fungi incertae sedis</taxon>
        <taxon>Mucoromycota</taxon>
        <taxon>Glomeromycotina</taxon>
        <taxon>Glomeromycetes</taxon>
        <taxon>Glomerales</taxon>
        <taxon>Glomeraceae</taxon>
        <taxon>Rhizophagus</taxon>
    </lineage>
</organism>
<reference evidence="2 3" key="1">
    <citation type="journal article" date="2013" name="Proc. Natl. Acad. Sci. U.S.A.">
        <title>Genome of an arbuscular mycorrhizal fungus provides insight into the oldest plant symbiosis.</title>
        <authorList>
            <person name="Tisserant E."/>
            <person name="Malbreil M."/>
            <person name="Kuo A."/>
            <person name="Kohler A."/>
            <person name="Symeonidi A."/>
            <person name="Balestrini R."/>
            <person name="Charron P."/>
            <person name="Duensing N."/>
            <person name="Frei Dit Frey N."/>
            <person name="Gianinazzi-Pearson V."/>
            <person name="Gilbert L.B."/>
            <person name="Handa Y."/>
            <person name="Herr J.R."/>
            <person name="Hijri M."/>
            <person name="Koul R."/>
            <person name="Kawaguchi M."/>
            <person name="Krajinski F."/>
            <person name="Lammers P.J."/>
            <person name="Masclaux F.G."/>
            <person name="Murat C."/>
            <person name="Morin E."/>
            <person name="Ndikumana S."/>
            <person name="Pagni M."/>
            <person name="Petitpierre D."/>
            <person name="Requena N."/>
            <person name="Rosikiewicz P."/>
            <person name="Riley R."/>
            <person name="Saito K."/>
            <person name="San Clemente H."/>
            <person name="Shapiro H."/>
            <person name="van Tuinen D."/>
            <person name="Becard G."/>
            <person name="Bonfante P."/>
            <person name="Paszkowski U."/>
            <person name="Shachar-Hill Y.Y."/>
            <person name="Tuskan G.A."/>
            <person name="Young P.W."/>
            <person name="Sanders I.R."/>
            <person name="Henrissat B."/>
            <person name="Rensing S.A."/>
            <person name="Grigoriev I.V."/>
            <person name="Corradi N."/>
            <person name="Roux C."/>
            <person name="Martin F."/>
        </authorList>
    </citation>
    <scope>NUCLEOTIDE SEQUENCE [LARGE SCALE GENOMIC DNA]</scope>
    <source>
        <strain evidence="2 3">DAOM 197198</strain>
    </source>
</reference>
<dbReference type="PANTHER" id="PTHR44329">
    <property type="entry name" value="SERINE/THREONINE-PROTEIN KINASE TNNI3K-RELATED"/>
    <property type="match status" value="1"/>
</dbReference>
<dbReference type="Pfam" id="PF07714">
    <property type="entry name" value="PK_Tyr_Ser-Thr"/>
    <property type="match status" value="1"/>
</dbReference>
<evidence type="ECO:0000313" key="2">
    <source>
        <dbReference type="EMBL" id="POG63098.1"/>
    </source>
</evidence>
<comment type="caution">
    <text evidence="2">The sequence shown here is derived from an EMBL/GenBank/DDBJ whole genome shotgun (WGS) entry which is preliminary data.</text>
</comment>
<gene>
    <name evidence="2" type="ORF">GLOIN_2v1689778</name>
</gene>
<proteinExistence type="predicted"/>
<dbReference type="AlphaFoldDB" id="A0A2P4PCG8"/>
<dbReference type="InterPro" id="IPR000719">
    <property type="entry name" value="Prot_kinase_dom"/>
</dbReference>
<dbReference type="InterPro" id="IPR051681">
    <property type="entry name" value="Ser/Thr_Kinases-Pseudokinases"/>
</dbReference>
<evidence type="ECO:0000313" key="3">
    <source>
        <dbReference type="Proteomes" id="UP000018888"/>
    </source>
</evidence>
<evidence type="ECO:0000259" key="1">
    <source>
        <dbReference type="PROSITE" id="PS50011"/>
    </source>
</evidence>